<dbReference type="InterPro" id="IPR039420">
    <property type="entry name" value="WalR-like"/>
</dbReference>
<comment type="caution">
    <text evidence="10">The sequence shown here is derived from an EMBL/GenBank/DDBJ whole genome shotgun (WGS) entry which is preliminary data.</text>
</comment>
<reference evidence="10" key="1">
    <citation type="submission" date="2020-10" db="EMBL/GenBank/DDBJ databases">
        <title>Genomic Encyclopedia of Type Strains, Phase IV (KMG-IV): sequencing the most valuable type-strain genomes for metagenomic binning, comparative biology and taxonomic classification.</title>
        <authorList>
            <person name="Goeker M."/>
        </authorList>
    </citation>
    <scope>NUCLEOTIDE SEQUENCE</scope>
    <source>
        <strain evidence="10">DSM 13886</strain>
    </source>
</reference>
<dbReference type="InterPro" id="IPR036388">
    <property type="entry name" value="WH-like_DNA-bd_sf"/>
</dbReference>
<dbReference type="FunFam" id="3.40.50.2300:FF:000001">
    <property type="entry name" value="DNA-binding response regulator PhoB"/>
    <property type="match status" value="1"/>
</dbReference>
<dbReference type="GO" id="GO:0000156">
    <property type="term" value="F:phosphorelay response regulator activity"/>
    <property type="evidence" value="ECO:0007669"/>
    <property type="project" value="TreeGrafter"/>
</dbReference>
<evidence type="ECO:0000313" key="10">
    <source>
        <dbReference type="EMBL" id="MBE1555261.1"/>
    </source>
</evidence>
<keyword evidence="4 7" id="KW-0238">DNA-binding</keyword>
<keyword evidence="5" id="KW-0804">Transcription</keyword>
<dbReference type="Gene3D" id="3.40.50.2300">
    <property type="match status" value="1"/>
</dbReference>
<dbReference type="GO" id="GO:0006355">
    <property type="term" value="P:regulation of DNA-templated transcription"/>
    <property type="evidence" value="ECO:0007669"/>
    <property type="project" value="InterPro"/>
</dbReference>
<evidence type="ECO:0000256" key="5">
    <source>
        <dbReference type="ARBA" id="ARBA00023163"/>
    </source>
</evidence>
<dbReference type="SUPFAM" id="SSF52172">
    <property type="entry name" value="CheY-like"/>
    <property type="match status" value="1"/>
</dbReference>
<dbReference type="CDD" id="cd00383">
    <property type="entry name" value="trans_reg_C"/>
    <property type="match status" value="1"/>
</dbReference>
<dbReference type="RefSeq" id="WP_192599000.1">
    <property type="nucleotide sequence ID" value="NZ_JADBEL010000012.1"/>
</dbReference>
<proteinExistence type="predicted"/>
<feature type="domain" description="OmpR/PhoB-type" evidence="9">
    <location>
        <begin position="132"/>
        <end position="230"/>
    </location>
</feature>
<sequence length="235" mass="27018">MKERILIIEDEENIARVLQLELEFEGYETGVAHTGSDGLISYREQAWDLVLLDLMLPGVSGLDVLRRIRATEVETPVILLTAKSDVEDKVAGLDLGANDYVTKPFEIEELLARIRSALRFSKGKVASLEEDDYLHKFAGLSMHEQTREVKRDGRTIELTPREYDLMLHLLKHPNQVLSREQLLDAVWGYDYYGDTNVVDVYIRYIRKKIDQGEKRTLIQTVRGVGYVLKEQSHEN</sequence>
<dbReference type="InterPro" id="IPR016032">
    <property type="entry name" value="Sig_transdc_resp-reg_C-effctor"/>
</dbReference>
<dbReference type="InterPro" id="IPR001867">
    <property type="entry name" value="OmpR/PhoB-type_DNA-bd"/>
</dbReference>
<name>A0A927MJY2_9BACL</name>
<dbReference type="GO" id="GO:0000976">
    <property type="term" value="F:transcription cis-regulatory region binding"/>
    <property type="evidence" value="ECO:0007669"/>
    <property type="project" value="TreeGrafter"/>
</dbReference>
<dbReference type="Proteomes" id="UP000658225">
    <property type="component" value="Unassembled WGS sequence"/>
</dbReference>
<evidence type="ECO:0000256" key="6">
    <source>
        <dbReference type="PROSITE-ProRule" id="PRU00169"/>
    </source>
</evidence>
<keyword evidence="1 6" id="KW-0597">Phosphoprotein</keyword>
<evidence type="ECO:0000256" key="7">
    <source>
        <dbReference type="PROSITE-ProRule" id="PRU01091"/>
    </source>
</evidence>
<organism evidence="10 11">
    <name type="scientific">Sporosarcina limicola</name>
    <dbReference type="NCBI Taxonomy" id="34101"/>
    <lineage>
        <taxon>Bacteria</taxon>
        <taxon>Bacillati</taxon>
        <taxon>Bacillota</taxon>
        <taxon>Bacilli</taxon>
        <taxon>Bacillales</taxon>
        <taxon>Caryophanaceae</taxon>
        <taxon>Sporosarcina</taxon>
    </lineage>
</organism>
<feature type="modified residue" description="4-aspartylphosphate" evidence="6">
    <location>
        <position position="53"/>
    </location>
</feature>
<dbReference type="Pfam" id="PF00486">
    <property type="entry name" value="Trans_reg_C"/>
    <property type="match status" value="1"/>
</dbReference>
<keyword evidence="2" id="KW-0902">Two-component regulatory system</keyword>
<dbReference type="Pfam" id="PF00072">
    <property type="entry name" value="Response_reg"/>
    <property type="match status" value="1"/>
</dbReference>
<dbReference type="Gene3D" id="1.10.10.10">
    <property type="entry name" value="Winged helix-like DNA-binding domain superfamily/Winged helix DNA-binding domain"/>
    <property type="match status" value="1"/>
</dbReference>
<evidence type="ECO:0000256" key="4">
    <source>
        <dbReference type="ARBA" id="ARBA00023125"/>
    </source>
</evidence>
<dbReference type="EMBL" id="JADBEL010000012">
    <property type="protein sequence ID" value="MBE1555261.1"/>
    <property type="molecule type" value="Genomic_DNA"/>
</dbReference>
<dbReference type="FunFam" id="1.10.10.10:FF:000005">
    <property type="entry name" value="Two-component system response regulator"/>
    <property type="match status" value="1"/>
</dbReference>
<evidence type="ECO:0000256" key="2">
    <source>
        <dbReference type="ARBA" id="ARBA00023012"/>
    </source>
</evidence>
<evidence type="ECO:0000313" key="11">
    <source>
        <dbReference type="Proteomes" id="UP000658225"/>
    </source>
</evidence>
<dbReference type="SMART" id="SM00862">
    <property type="entry name" value="Trans_reg_C"/>
    <property type="match status" value="1"/>
</dbReference>
<dbReference type="InterPro" id="IPR001789">
    <property type="entry name" value="Sig_transdc_resp-reg_receiver"/>
</dbReference>
<dbReference type="PANTHER" id="PTHR48111:SF22">
    <property type="entry name" value="REGULATOR OF RPOS"/>
    <property type="match status" value="1"/>
</dbReference>
<dbReference type="PANTHER" id="PTHR48111">
    <property type="entry name" value="REGULATOR OF RPOS"/>
    <property type="match status" value="1"/>
</dbReference>
<dbReference type="InterPro" id="IPR011006">
    <property type="entry name" value="CheY-like_superfamily"/>
</dbReference>
<accession>A0A927MJY2</accession>
<evidence type="ECO:0000256" key="3">
    <source>
        <dbReference type="ARBA" id="ARBA00023015"/>
    </source>
</evidence>
<dbReference type="CDD" id="cd17574">
    <property type="entry name" value="REC_OmpR"/>
    <property type="match status" value="1"/>
</dbReference>
<feature type="DNA-binding region" description="OmpR/PhoB-type" evidence="7">
    <location>
        <begin position="132"/>
        <end position="230"/>
    </location>
</feature>
<dbReference type="SMART" id="SM00448">
    <property type="entry name" value="REC"/>
    <property type="match status" value="1"/>
</dbReference>
<dbReference type="GO" id="GO:0005829">
    <property type="term" value="C:cytosol"/>
    <property type="evidence" value="ECO:0007669"/>
    <property type="project" value="TreeGrafter"/>
</dbReference>
<dbReference type="PROSITE" id="PS50110">
    <property type="entry name" value="RESPONSE_REGULATORY"/>
    <property type="match status" value="1"/>
</dbReference>
<protein>
    <submittedName>
        <fullName evidence="10">DNA-binding response OmpR family regulator</fullName>
    </submittedName>
</protein>
<evidence type="ECO:0000256" key="1">
    <source>
        <dbReference type="ARBA" id="ARBA00022553"/>
    </source>
</evidence>
<keyword evidence="3" id="KW-0805">Transcription regulation</keyword>
<dbReference type="SUPFAM" id="SSF46894">
    <property type="entry name" value="C-terminal effector domain of the bipartite response regulators"/>
    <property type="match status" value="1"/>
</dbReference>
<dbReference type="AlphaFoldDB" id="A0A927MJY2"/>
<feature type="domain" description="Response regulatory" evidence="8">
    <location>
        <begin position="4"/>
        <end position="118"/>
    </location>
</feature>
<dbReference type="Gene3D" id="6.10.250.690">
    <property type="match status" value="1"/>
</dbReference>
<dbReference type="PROSITE" id="PS51755">
    <property type="entry name" value="OMPR_PHOB"/>
    <property type="match status" value="1"/>
</dbReference>
<dbReference type="GO" id="GO:0032993">
    <property type="term" value="C:protein-DNA complex"/>
    <property type="evidence" value="ECO:0007669"/>
    <property type="project" value="TreeGrafter"/>
</dbReference>
<keyword evidence="11" id="KW-1185">Reference proteome</keyword>
<evidence type="ECO:0000259" key="9">
    <source>
        <dbReference type="PROSITE" id="PS51755"/>
    </source>
</evidence>
<gene>
    <name evidence="10" type="ORF">H4683_002366</name>
</gene>
<evidence type="ECO:0000259" key="8">
    <source>
        <dbReference type="PROSITE" id="PS50110"/>
    </source>
</evidence>